<organism evidence="10 11">
    <name type="scientific">Candidatus Coproplasma stercoripullorum</name>
    <dbReference type="NCBI Taxonomy" id="2840751"/>
    <lineage>
        <taxon>Bacteria</taxon>
        <taxon>Bacillati</taxon>
        <taxon>Bacillota</taxon>
        <taxon>Clostridia</taxon>
        <taxon>Eubacteriales</taxon>
        <taxon>Candidatus Coproplasma</taxon>
    </lineage>
</organism>
<comment type="similarity">
    <text evidence="3 8">Belongs to the NAD(P)-dependent epimerase/dehydratase family. dTDP-glucose dehydratase subfamily.</text>
</comment>
<gene>
    <name evidence="10" type="primary">rfbB</name>
    <name evidence="10" type="ORF">IAB90_00315</name>
</gene>
<dbReference type="GO" id="GO:0009225">
    <property type="term" value="P:nucleotide-sugar metabolic process"/>
    <property type="evidence" value="ECO:0007669"/>
    <property type="project" value="InterPro"/>
</dbReference>
<dbReference type="SUPFAM" id="SSF51735">
    <property type="entry name" value="NAD(P)-binding Rossmann-fold domains"/>
    <property type="match status" value="1"/>
</dbReference>
<dbReference type="Gene3D" id="3.90.25.10">
    <property type="entry name" value="UDP-galactose 4-epimerase, domain 1"/>
    <property type="match status" value="1"/>
</dbReference>
<feature type="domain" description="NAD(P)-binding" evidence="9">
    <location>
        <begin position="4"/>
        <end position="309"/>
    </location>
</feature>
<keyword evidence="7 8" id="KW-0456">Lyase</keyword>
<dbReference type="Gene3D" id="3.40.50.720">
    <property type="entry name" value="NAD(P)-binding Rossmann-like Domain"/>
    <property type="match status" value="1"/>
</dbReference>
<evidence type="ECO:0000313" key="10">
    <source>
        <dbReference type="EMBL" id="HIR38803.1"/>
    </source>
</evidence>
<evidence type="ECO:0000256" key="4">
    <source>
        <dbReference type="ARBA" id="ARBA00011990"/>
    </source>
</evidence>
<dbReference type="AlphaFoldDB" id="A0A9D1AEG9"/>
<dbReference type="GO" id="GO:0008460">
    <property type="term" value="F:dTDP-glucose 4,6-dehydratase activity"/>
    <property type="evidence" value="ECO:0007669"/>
    <property type="project" value="UniProtKB-EC"/>
</dbReference>
<reference evidence="10" key="2">
    <citation type="journal article" date="2021" name="PeerJ">
        <title>Extensive microbial diversity within the chicken gut microbiome revealed by metagenomics and culture.</title>
        <authorList>
            <person name="Gilroy R."/>
            <person name="Ravi A."/>
            <person name="Getino M."/>
            <person name="Pursley I."/>
            <person name="Horton D.L."/>
            <person name="Alikhan N.F."/>
            <person name="Baker D."/>
            <person name="Gharbi K."/>
            <person name="Hall N."/>
            <person name="Watson M."/>
            <person name="Adriaenssens E.M."/>
            <person name="Foster-Nyarko E."/>
            <person name="Jarju S."/>
            <person name="Secka A."/>
            <person name="Antonio M."/>
            <person name="Oren A."/>
            <person name="Chaudhuri R.R."/>
            <person name="La Ragione R."/>
            <person name="Hildebrand F."/>
            <person name="Pallen M.J."/>
        </authorList>
    </citation>
    <scope>NUCLEOTIDE SEQUENCE</scope>
    <source>
        <strain evidence="10">ChiW25-3613</strain>
    </source>
</reference>
<evidence type="ECO:0000259" key="9">
    <source>
        <dbReference type="Pfam" id="PF16363"/>
    </source>
</evidence>
<evidence type="ECO:0000256" key="5">
    <source>
        <dbReference type="ARBA" id="ARBA00016977"/>
    </source>
</evidence>
<evidence type="ECO:0000256" key="2">
    <source>
        <dbReference type="ARBA" id="ARBA00001911"/>
    </source>
</evidence>
<evidence type="ECO:0000313" key="11">
    <source>
        <dbReference type="Proteomes" id="UP000824179"/>
    </source>
</evidence>
<comment type="cofactor">
    <cofactor evidence="2 8">
        <name>NAD(+)</name>
        <dbReference type="ChEBI" id="CHEBI:57540"/>
    </cofactor>
</comment>
<dbReference type="PANTHER" id="PTHR43000">
    <property type="entry name" value="DTDP-D-GLUCOSE 4,6-DEHYDRATASE-RELATED"/>
    <property type="match status" value="1"/>
</dbReference>
<dbReference type="InterPro" id="IPR016040">
    <property type="entry name" value="NAD(P)-bd_dom"/>
</dbReference>
<reference evidence="10" key="1">
    <citation type="submission" date="2020-10" db="EMBL/GenBank/DDBJ databases">
        <authorList>
            <person name="Gilroy R."/>
        </authorList>
    </citation>
    <scope>NUCLEOTIDE SEQUENCE</scope>
    <source>
        <strain evidence="10">ChiW25-3613</strain>
    </source>
</reference>
<sequence length="325" mass="35953">MKILVTGGAGFIGGNFIHYMLKNHPDCRIVCLDKLTYAGNLSTLAGAFGNANFAFVRGDIADSDFVCGLFARESFDAVVNFAAESHVDRSISGAQVFMVSNVVGVQVLLDACNRYGVRRFHQISTDEVYGDLPLGSPSLKFTEESPLRPSSPYAASKAAADLIALASRRTYGTFVTISRSSNNYGPYQHPEKLIPLVITRALAGEKVPVYGDGQNVREWISVFDHCRAVDLVLQNGESGEIYNVGGGVEMANIDLVELILNELGAPRSLIEFVPDRKGHDRRYSMDSNKMAYKFGWRPQTNFLEGIKRTVRWYKNNRDWCRGSSE</sequence>
<dbReference type="NCBIfam" id="TIGR01181">
    <property type="entry name" value="dTDP_gluc_dehyt"/>
    <property type="match status" value="1"/>
</dbReference>
<proteinExistence type="inferred from homology"/>
<keyword evidence="6" id="KW-0520">NAD</keyword>
<dbReference type="InterPro" id="IPR036291">
    <property type="entry name" value="NAD(P)-bd_dom_sf"/>
</dbReference>
<evidence type="ECO:0000256" key="8">
    <source>
        <dbReference type="RuleBase" id="RU004473"/>
    </source>
</evidence>
<comment type="catalytic activity">
    <reaction evidence="1 8">
        <text>dTDP-alpha-D-glucose = dTDP-4-dehydro-6-deoxy-alpha-D-glucose + H2O</text>
        <dbReference type="Rhea" id="RHEA:17221"/>
        <dbReference type="ChEBI" id="CHEBI:15377"/>
        <dbReference type="ChEBI" id="CHEBI:57477"/>
        <dbReference type="ChEBI" id="CHEBI:57649"/>
        <dbReference type="EC" id="4.2.1.46"/>
    </reaction>
</comment>
<dbReference type="CDD" id="cd05246">
    <property type="entry name" value="dTDP_GD_SDR_e"/>
    <property type="match status" value="1"/>
</dbReference>
<dbReference type="Pfam" id="PF16363">
    <property type="entry name" value="GDP_Man_Dehyd"/>
    <property type="match status" value="1"/>
</dbReference>
<dbReference type="EC" id="4.2.1.46" evidence="4 8"/>
<protein>
    <recommendedName>
        <fullName evidence="5 8">dTDP-glucose 4,6-dehydratase</fullName>
        <ecNumber evidence="4 8">4.2.1.46</ecNumber>
    </recommendedName>
</protein>
<dbReference type="EMBL" id="DVHB01000006">
    <property type="protein sequence ID" value="HIR38803.1"/>
    <property type="molecule type" value="Genomic_DNA"/>
</dbReference>
<dbReference type="InterPro" id="IPR005888">
    <property type="entry name" value="dTDP_Gluc_deHydtase"/>
</dbReference>
<dbReference type="Proteomes" id="UP000824179">
    <property type="component" value="Unassembled WGS sequence"/>
</dbReference>
<evidence type="ECO:0000256" key="1">
    <source>
        <dbReference type="ARBA" id="ARBA00001539"/>
    </source>
</evidence>
<accession>A0A9D1AEG9</accession>
<name>A0A9D1AEG9_9FIRM</name>
<evidence type="ECO:0000256" key="3">
    <source>
        <dbReference type="ARBA" id="ARBA00008178"/>
    </source>
</evidence>
<evidence type="ECO:0000256" key="7">
    <source>
        <dbReference type="ARBA" id="ARBA00023239"/>
    </source>
</evidence>
<evidence type="ECO:0000256" key="6">
    <source>
        <dbReference type="ARBA" id="ARBA00023027"/>
    </source>
</evidence>
<comment type="caution">
    <text evidence="10">The sequence shown here is derived from an EMBL/GenBank/DDBJ whole genome shotgun (WGS) entry which is preliminary data.</text>
</comment>